<reference evidence="9 10" key="1">
    <citation type="submission" date="2024-05" db="EMBL/GenBank/DDBJ databases">
        <title>Sinomonas sp. nov., isolated from a waste landfill.</title>
        <authorList>
            <person name="Zhao Y."/>
        </authorList>
    </citation>
    <scope>NUCLEOTIDE SEQUENCE [LARGE SCALE GENOMIC DNA]</scope>
    <source>
        <strain evidence="9 10">CCTCC AB2014300</strain>
    </source>
</reference>
<dbReference type="Pfam" id="PF13396">
    <property type="entry name" value="PLDc_N"/>
    <property type="match status" value="1"/>
</dbReference>
<keyword evidence="10" id="KW-1185">Reference proteome</keyword>
<evidence type="ECO:0000256" key="6">
    <source>
        <dbReference type="SAM" id="MobiDB-lite"/>
    </source>
</evidence>
<dbReference type="InterPro" id="IPR027379">
    <property type="entry name" value="CLS_N"/>
</dbReference>
<feature type="transmembrane region" description="Helical" evidence="7">
    <location>
        <begin position="37"/>
        <end position="55"/>
    </location>
</feature>
<sequence length="88" mass="9735">MLRVLPYIIVLALWLYGMVDCALSDRRGVRGGLSKTVWFLITVLPAVGTALWFLFGRPRSSTPPPPAGTQRGRRPVAPDDDPDFLRGL</sequence>
<evidence type="ECO:0000259" key="8">
    <source>
        <dbReference type="Pfam" id="PF13396"/>
    </source>
</evidence>
<proteinExistence type="predicted"/>
<keyword evidence="4 7" id="KW-1133">Transmembrane helix</keyword>
<evidence type="ECO:0000256" key="2">
    <source>
        <dbReference type="ARBA" id="ARBA00022475"/>
    </source>
</evidence>
<dbReference type="EMBL" id="JBDFRB010000011">
    <property type="protein sequence ID" value="MEN2745347.1"/>
    <property type="molecule type" value="Genomic_DNA"/>
</dbReference>
<accession>A0ABU9X1L6</accession>
<evidence type="ECO:0000256" key="1">
    <source>
        <dbReference type="ARBA" id="ARBA00004651"/>
    </source>
</evidence>
<evidence type="ECO:0000313" key="9">
    <source>
        <dbReference type="EMBL" id="MEN2745347.1"/>
    </source>
</evidence>
<dbReference type="Proteomes" id="UP001422074">
    <property type="component" value="Unassembled WGS sequence"/>
</dbReference>
<keyword evidence="5 7" id="KW-0472">Membrane</keyword>
<comment type="subcellular location">
    <subcellularLocation>
        <location evidence="1">Cell membrane</location>
        <topology evidence="1">Multi-pass membrane protein</topology>
    </subcellularLocation>
</comment>
<evidence type="ECO:0000256" key="3">
    <source>
        <dbReference type="ARBA" id="ARBA00022692"/>
    </source>
</evidence>
<keyword evidence="3 7" id="KW-0812">Transmembrane</keyword>
<feature type="region of interest" description="Disordered" evidence="6">
    <location>
        <begin position="59"/>
        <end position="88"/>
    </location>
</feature>
<dbReference type="RefSeq" id="WP_345885696.1">
    <property type="nucleotide sequence ID" value="NZ_JBDFRB010000011.1"/>
</dbReference>
<evidence type="ECO:0000256" key="4">
    <source>
        <dbReference type="ARBA" id="ARBA00022989"/>
    </source>
</evidence>
<evidence type="ECO:0000313" key="10">
    <source>
        <dbReference type="Proteomes" id="UP001422074"/>
    </source>
</evidence>
<comment type="caution">
    <text evidence="9">The sequence shown here is derived from an EMBL/GenBank/DDBJ whole genome shotgun (WGS) entry which is preliminary data.</text>
</comment>
<evidence type="ECO:0000256" key="7">
    <source>
        <dbReference type="SAM" id="Phobius"/>
    </source>
</evidence>
<gene>
    <name evidence="9" type="ORF">ABCQ75_12495</name>
</gene>
<protein>
    <submittedName>
        <fullName evidence="9">PLDc N-terminal domain-containing protein</fullName>
    </submittedName>
</protein>
<feature type="domain" description="Cardiolipin synthase N-terminal" evidence="8">
    <location>
        <begin position="12"/>
        <end position="57"/>
    </location>
</feature>
<keyword evidence="2" id="KW-1003">Cell membrane</keyword>
<name>A0ABU9X1L6_9MICC</name>
<evidence type="ECO:0000256" key="5">
    <source>
        <dbReference type="ARBA" id="ARBA00023136"/>
    </source>
</evidence>
<organism evidence="9 10">
    <name type="scientific">Sinomonas halotolerans</name>
    <dbReference type="NCBI Taxonomy" id="1644133"/>
    <lineage>
        <taxon>Bacteria</taxon>
        <taxon>Bacillati</taxon>
        <taxon>Actinomycetota</taxon>
        <taxon>Actinomycetes</taxon>
        <taxon>Micrococcales</taxon>
        <taxon>Micrococcaceae</taxon>
        <taxon>Sinomonas</taxon>
    </lineage>
</organism>